<evidence type="ECO:0000256" key="1">
    <source>
        <dbReference type="SAM" id="MobiDB-lite"/>
    </source>
</evidence>
<protein>
    <submittedName>
        <fullName evidence="2">Uncharacterized protein</fullName>
    </submittedName>
</protein>
<organism evidence="2">
    <name type="scientific">Cyprideis torosa</name>
    <dbReference type="NCBI Taxonomy" id="163714"/>
    <lineage>
        <taxon>Eukaryota</taxon>
        <taxon>Metazoa</taxon>
        <taxon>Ecdysozoa</taxon>
        <taxon>Arthropoda</taxon>
        <taxon>Crustacea</taxon>
        <taxon>Oligostraca</taxon>
        <taxon>Ostracoda</taxon>
        <taxon>Podocopa</taxon>
        <taxon>Podocopida</taxon>
        <taxon>Cytherocopina</taxon>
        <taxon>Cytheroidea</taxon>
        <taxon>Cytherideidae</taxon>
        <taxon>Cyprideis</taxon>
    </lineage>
</organism>
<name>A0A7R8ZJ49_9CRUS</name>
<feature type="region of interest" description="Disordered" evidence="1">
    <location>
        <begin position="23"/>
        <end position="102"/>
    </location>
</feature>
<evidence type="ECO:0000313" key="2">
    <source>
        <dbReference type="EMBL" id="CAD7225673.1"/>
    </source>
</evidence>
<sequence>MNMRSVLALERRSLWRDVVCGLQGAQTSPDPTAPSLSPGGGRSLSSSYPSVSNSSESPSRRSQRSQISPMKRTRPPSVTREDDGTSRATPPRRFPWITMDESPEKAGPWDMERLEAEFQDLSQVFQRLHGQFFGDEGRLAPHHKRKPIMDQFSSESPKFFRFLSEAERLAALFPECAEMIERRTQSLSLKWKSLSLIETPRRNQMTPEVPENGLRWLRKWLYGLANDLESAASLQSNSVNQLQCKAAKIAGYRDPESRESLDFEARNRGWLSSRFGCCPLKLALLP</sequence>
<accession>A0A7R8ZJ49</accession>
<gene>
    <name evidence="2" type="ORF">CTOB1V02_LOCUS3606</name>
</gene>
<proteinExistence type="predicted"/>
<reference evidence="2" key="1">
    <citation type="submission" date="2020-11" db="EMBL/GenBank/DDBJ databases">
        <authorList>
            <person name="Tran Van P."/>
        </authorList>
    </citation>
    <scope>NUCLEOTIDE SEQUENCE</scope>
</reference>
<dbReference type="EMBL" id="OB660630">
    <property type="protein sequence ID" value="CAD7225673.1"/>
    <property type="molecule type" value="Genomic_DNA"/>
</dbReference>
<feature type="compositionally biased region" description="Low complexity" evidence="1">
    <location>
        <begin position="43"/>
        <end position="57"/>
    </location>
</feature>
<dbReference type="AlphaFoldDB" id="A0A7R8ZJ49"/>